<keyword evidence="1" id="KW-0812">Transmembrane</keyword>
<feature type="transmembrane region" description="Helical" evidence="1">
    <location>
        <begin position="93"/>
        <end position="110"/>
    </location>
</feature>
<evidence type="ECO:0000259" key="2">
    <source>
        <dbReference type="PROSITE" id="PS50930"/>
    </source>
</evidence>
<feature type="transmembrane region" description="Helical" evidence="1">
    <location>
        <begin position="56"/>
        <end position="81"/>
    </location>
</feature>
<dbReference type="AlphaFoldDB" id="A0A7L4ZEG0"/>
<dbReference type="GO" id="GO:0000156">
    <property type="term" value="F:phosphorelay response regulator activity"/>
    <property type="evidence" value="ECO:0007669"/>
    <property type="project" value="InterPro"/>
</dbReference>
<dbReference type="Pfam" id="PF04397">
    <property type="entry name" value="LytTR"/>
    <property type="match status" value="1"/>
</dbReference>
<dbReference type="SMART" id="SM00850">
    <property type="entry name" value="LytTR"/>
    <property type="match status" value="1"/>
</dbReference>
<evidence type="ECO:0000313" key="4">
    <source>
        <dbReference type="Proteomes" id="UP000464657"/>
    </source>
</evidence>
<feature type="transmembrane region" description="Helical" evidence="1">
    <location>
        <begin position="21"/>
        <end position="41"/>
    </location>
</feature>
<accession>A0A7L4ZEG0</accession>
<feature type="transmembrane region" description="Helical" evidence="1">
    <location>
        <begin position="130"/>
        <end position="149"/>
    </location>
</feature>
<dbReference type="OrthoDB" id="1118393at2"/>
<dbReference type="PANTHER" id="PTHR37299">
    <property type="entry name" value="TRANSCRIPTIONAL REGULATOR-RELATED"/>
    <property type="match status" value="1"/>
</dbReference>
<dbReference type="GO" id="GO:0003677">
    <property type="term" value="F:DNA binding"/>
    <property type="evidence" value="ECO:0007669"/>
    <property type="project" value="InterPro"/>
</dbReference>
<gene>
    <name evidence="3" type="ORF">IMCC3317_04390</name>
</gene>
<feature type="domain" description="HTH LytTR-type" evidence="2">
    <location>
        <begin position="177"/>
        <end position="286"/>
    </location>
</feature>
<evidence type="ECO:0000313" key="3">
    <source>
        <dbReference type="EMBL" id="QHI35093.1"/>
    </source>
</evidence>
<dbReference type="PROSITE" id="PS50930">
    <property type="entry name" value="HTH_LYTTR"/>
    <property type="match status" value="1"/>
</dbReference>
<protein>
    <recommendedName>
        <fullName evidence="2">HTH LytTR-type domain-containing protein</fullName>
    </recommendedName>
</protein>
<dbReference type="InterPro" id="IPR007492">
    <property type="entry name" value="LytTR_DNA-bd_dom"/>
</dbReference>
<dbReference type="RefSeq" id="WP_160127863.1">
    <property type="nucleotide sequence ID" value="NZ_CP019288.1"/>
</dbReference>
<organism evidence="3 4">
    <name type="scientific">Kordia antarctica</name>
    <dbReference type="NCBI Taxonomy" id="1218801"/>
    <lineage>
        <taxon>Bacteria</taxon>
        <taxon>Pseudomonadati</taxon>
        <taxon>Bacteroidota</taxon>
        <taxon>Flavobacteriia</taxon>
        <taxon>Flavobacteriales</taxon>
        <taxon>Flavobacteriaceae</taxon>
        <taxon>Kordia</taxon>
    </lineage>
</organism>
<name>A0A7L4ZEG0_9FLAO</name>
<keyword evidence="1" id="KW-1133">Transmembrane helix</keyword>
<dbReference type="Proteomes" id="UP000464657">
    <property type="component" value="Chromosome"/>
</dbReference>
<sequence>MTAKLLKYLQEPYPYLYRNTHRLLLVLGIIGVLSLLFSYAFEPFEVNVSEHKLDYFWISCIHAFLPFPIAFLYFTLLNLSMKDDSRWTLGKEMMHLCFLLIAIGIGSFLIRDLIYTNPDNWSFHYFFEEIRNSLLVGALLLTIVLPLNLERLIHKNTKSLQKLKLQTATESFKQQIITISSNNEKYQFDVHQFLFAKVESNYTEIYTYKADEVNKTLFRITLKELETHLQAFPHIYKTHRSYLVNLHKITACVGNAQGYQLSLKNYAETVPVSRSNIKAFNAYFSKI</sequence>
<keyword evidence="1" id="KW-0472">Membrane</keyword>
<proteinExistence type="predicted"/>
<reference evidence="3 4" key="1">
    <citation type="journal article" date="2013" name="Int. J. Syst. Evol. Microbiol.">
        <title>Kordia antarctica sp. nov., isolated from Antarctic seawater.</title>
        <authorList>
            <person name="Baek K."/>
            <person name="Choi A."/>
            <person name="Kang I."/>
            <person name="Lee K."/>
            <person name="Cho J.C."/>
        </authorList>
    </citation>
    <scope>NUCLEOTIDE SEQUENCE [LARGE SCALE GENOMIC DNA]</scope>
    <source>
        <strain evidence="3 4">IMCC3317</strain>
    </source>
</reference>
<evidence type="ECO:0000256" key="1">
    <source>
        <dbReference type="SAM" id="Phobius"/>
    </source>
</evidence>
<dbReference type="Gene3D" id="2.40.50.1020">
    <property type="entry name" value="LytTr DNA-binding domain"/>
    <property type="match status" value="1"/>
</dbReference>
<dbReference type="EMBL" id="CP019288">
    <property type="protein sequence ID" value="QHI35093.1"/>
    <property type="molecule type" value="Genomic_DNA"/>
</dbReference>
<dbReference type="InterPro" id="IPR046947">
    <property type="entry name" value="LytR-like"/>
</dbReference>
<dbReference type="PANTHER" id="PTHR37299:SF1">
    <property type="entry name" value="STAGE 0 SPORULATION PROTEIN A HOMOLOG"/>
    <property type="match status" value="1"/>
</dbReference>
<dbReference type="KEGG" id="kan:IMCC3317_04390"/>
<keyword evidence="4" id="KW-1185">Reference proteome</keyword>